<protein>
    <submittedName>
        <fullName evidence="3">DUF3105 domain-containing protein</fullName>
    </submittedName>
</protein>
<dbReference type="OrthoDB" id="9809840at2"/>
<comment type="caution">
    <text evidence="3">The sequence shown here is derived from an EMBL/GenBank/DDBJ whole genome shotgun (WGS) entry which is preliminary data.</text>
</comment>
<keyword evidence="2" id="KW-0732">Signal</keyword>
<dbReference type="InterPro" id="IPR021454">
    <property type="entry name" value="DUF3105"/>
</dbReference>
<accession>A0A3M8DSQ7</accession>
<dbReference type="Pfam" id="PF11303">
    <property type="entry name" value="DUF3105"/>
    <property type="match status" value="1"/>
</dbReference>
<feature type="signal peptide" evidence="2">
    <location>
        <begin position="1"/>
        <end position="23"/>
    </location>
</feature>
<feature type="transmembrane region" description="Helical" evidence="1">
    <location>
        <begin position="35"/>
        <end position="59"/>
    </location>
</feature>
<keyword evidence="4" id="KW-1185">Reference proteome</keyword>
<sequence>MLRLRVVSICIFSLPFCAAPAFAHGAAASEPRFQLSAWGYACLFLLMLAIGGFVGVKLAAKRRNKEIRDSFIGFAALSLIGTLITGIVWFNSDTPIASPDVSIDVQTLSDLGRDHVQPGEPIHYPSYPPTSGPHDPDDLKFGFYQQPQRFENLVHNLEHGDIVIYYKPDLAADKLEHLKVFTDLTKNASGVLLVPYADIKGEIVATAWTKMMVQDSFDSQKLQKFIAVYINKGPEMLDPMRAKEYKQ</sequence>
<feature type="chain" id="PRO_5018239635" evidence="2">
    <location>
        <begin position="24"/>
        <end position="247"/>
    </location>
</feature>
<evidence type="ECO:0000256" key="2">
    <source>
        <dbReference type="SAM" id="SignalP"/>
    </source>
</evidence>
<keyword evidence="1" id="KW-0812">Transmembrane</keyword>
<evidence type="ECO:0000313" key="4">
    <source>
        <dbReference type="Proteomes" id="UP000271031"/>
    </source>
</evidence>
<proteinExistence type="predicted"/>
<dbReference type="Proteomes" id="UP000271031">
    <property type="component" value="Unassembled WGS sequence"/>
</dbReference>
<dbReference type="AlphaFoldDB" id="A0A3M8DSQ7"/>
<organism evidence="3 4">
    <name type="scientific">Brevibacillus fluminis</name>
    <dbReference type="NCBI Taxonomy" id="511487"/>
    <lineage>
        <taxon>Bacteria</taxon>
        <taxon>Bacillati</taxon>
        <taxon>Bacillota</taxon>
        <taxon>Bacilli</taxon>
        <taxon>Bacillales</taxon>
        <taxon>Paenibacillaceae</taxon>
        <taxon>Brevibacillus</taxon>
    </lineage>
</organism>
<evidence type="ECO:0000256" key="1">
    <source>
        <dbReference type="SAM" id="Phobius"/>
    </source>
</evidence>
<name>A0A3M8DSQ7_9BACL</name>
<keyword evidence="1" id="KW-1133">Transmembrane helix</keyword>
<dbReference type="RefSeq" id="WP_122917411.1">
    <property type="nucleotide sequence ID" value="NZ_RHHQ01000007.1"/>
</dbReference>
<keyword evidence="1" id="KW-0472">Membrane</keyword>
<feature type="transmembrane region" description="Helical" evidence="1">
    <location>
        <begin position="71"/>
        <end position="90"/>
    </location>
</feature>
<gene>
    <name evidence="3" type="ORF">EDM56_08230</name>
</gene>
<dbReference type="EMBL" id="RHHQ01000007">
    <property type="protein sequence ID" value="RNB90485.1"/>
    <property type="molecule type" value="Genomic_DNA"/>
</dbReference>
<reference evidence="3 4" key="1">
    <citation type="submission" date="2018-10" db="EMBL/GenBank/DDBJ databases">
        <title>Phylogenomics of Brevibacillus.</title>
        <authorList>
            <person name="Dunlap C."/>
        </authorList>
    </citation>
    <scope>NUCLEOTIDE SEQUENCE [LARGE SCALE GENOMIC DNA]</scope>
    <source>
        <strain evidence="3 4">JCM 15716</strain>
    </source>
</reference>
<evidence type="ECO:0000313" key="3">
    <source>
        <dbReference type="EMBL" id="RNB90485.1"/>
    </source>
</evidence>